<reference evidence="1" key="2">
    <citation type="journal article" date="2023" name="IMA Fungus">
        <title>Comparative genomic study of the Penicillium genus elucidates a diverse pangenome and 15 lateral gene transfer events.</title>
        <authorList>
            <person name="Petersen C."/>
            <person name="Sorensen T."/>
            <person name="Nielsen M.R."/>
            <person name="Sondergaard T.E."/>
            <person name="Sorensen J.L."/>
            <person name="Fitzpatrick D.A."/>
            <person name="Frisvad J.C."/>
            <person name="Nielsen K.L."/>
        </authorList>
    </citation>
    <scope>NUCLEOTIDE SEQUENCE</scope>
    <source>
        <strain evidence="1">IBT 15544</strain>
    </source>
</reference>
<protein>
    <submittedName>
        <fullName evidence="1">Uncharacterized protein</fullName>
    </submittedName>
</protein>
<name>A0A9W9JEU6_9EURO</name>
<accession>A0A9W9JEU6</accession>
<evidence type="ECO:0000313" key="2">
    <source>
        <dbReference type="Proteomes" id="UP001150904"/>
    </source>
</evidence>
<dbReference type="GeneID" id="83182498"/>
<dbReference type="Proteomes" id="UP001150904">
    <property type="component" value="Unassembled WGS sequence"/>
</dbReference>
<reference evidence="1" key="1">
    <citation type="submission" date="2022-12" db="EMBL/GenBank/DDBJ databases">
        <authorList>
            <person name="Petersen C."/>
        </authorList>
    </citation>
    <scope>NUCLEOTIDE SEQUENCE</scope>
    <source>
        <strain evidence="1">IBT 15544</strain>
    </source>
</reference>
<gene>
    <name evidence="1" type="ORF">N7498_008135</name>
</gene>
<sequence length="80" mass="8651">MAWRQAGADSGATMQVRPVGSDTLQQTVPSLCWEPGPVRERVTVEAIALDVARGDNVWCIGLCCLCEFHFLSLDCGLAEV</sequence>
<comment type="caution">
    <text evidence="1">The sequence shown here is derived from an EMBL/GenBank/DDBJ whole genome shotgun (WGS) entry which is preliminary data.</text>
</comment>
<proteinExistence type="predicted"/>
<dbReference type="RefSeq" id="XP_058305185.1">
    <property type="nucleotide sequence ID" value="XM_058455197.1"/>
</dbReference>
<organism evidence="1 2">
    <name type="scientific">Penicillium cinerascens</name>
    <dbReference type="NCBI Taxonomy" id="70096"/>
    <lineage>
        <taxon>Eukaryota</taxon>
        <taxon>Fungi</taxon>
        <taxon>Dikarya</taxon>
        <taxon>Ascomycota</taxon>
        <taxon>Pezizomycotina</taxon>
        <taxon>Eurotiomycetes</taxon>
        <taxon>Eurotiomycetidae</taxon>
        <taxon>Eurotiales</taxon>
        <taxon>Aspergillaceae</taxon>
        <taxon>Penicillium</taxon>
    </lineage>
</organism>
<evidence type="ECO:0000313" key="1">
    <source>
        <dbReference type="EMBL" id="KAJ5194697.1"/>
    </source>
</evidence>
<keyword evidence="2" id="KW-1185">Reference proteome</keyword>
<dbReference type="EMBL" id="JAPQKR010000015">
    <property type="protein sequence ID" value="KAJ5194697.1"/>
    <property type="molecule type" value="Genomic_DNA"/>
</dbReference>
<dbReference type="AlphaFoldDB" id="A0A9W9JEU6"/>